<sequence>MGPTSQSYILVQGKEGWRERNREEHRGVTVAEWVLRRPFAEASPESGGSGGASLGPRQRASTWRREFVSYGGSAQRGAKGAGGGGEVRRRPWPWLGARSEKRVRASERGRER</sequence>
<protein>
    <submittedName>
        <fullName evidence="2">Uncharacterized protein</fullName>
    </submittedName>
</protein>
<proteinExistence type="predicted"/>
<accession>A0A0A9I223</accession>
<dbReference type="AlphaFoldDB" id="A0A0A9I223"/>
<reference evidence="2" key="2">
    <citation type="journal article" date="2015" name="Data Brief">
        <title>Shoot transcriptome of the giant reed, Arundo donax.</title>
        <authorList>
            <person name="Barrero R.A."/>
            <person name="Guerrero F.D."/>
            <person name="Moolhuijzen P."/>
            <person name="Goolsby J.A."/>
            <person name="Tidwell J."/>
            <person name="Bellgard S.E."/>
            <person name="Bellgard M.I."/>
        </authorList>
    </citation>
    <scope>NUCLEOTIDE SEQUENCE</scope>
    <source>
        <tissue evidence="2">Shoot tissue taken approximately 20 cm above the soil surface</tissue>
    </source>
</reference>
<reference evidence="2" key="1">
    <citation type="submission" date="2014-09" db="EMBL/GenBank/DDBJ databases">
        <authorList>
            <person name="Magalhaes I.L.F."/>
            <person name="Oliveira U."/>
            <person name="Santos F.R."/>
            <person name="Vidigal T.H.D.A."/>
            <person name="Brescovit A.D."/>
            <person name="Santos A.J."/>
        </authorList>
    </citation>
    <scope>NUCLEOTIDE SEQUENCE</scope>
    <source>
        <tissue evidence="2">Shoot tissue taken approximately 20 cm above the soil surface</tissue>
    </source>
</reference>
<evidence type="ECO:0000256" key="1">
    <source>
        <dbReference type="SAM" id="MobiDB-lite"/>
    </source>
</evidence>
<feature type="region of interest" description="Disordered" evidence="1">
    <location>
        <begin position="1"/>
        <end position="23"/>
    </location>
</feature>
<name>A0A0A9I223_ARUDO</name>
<feature type="compositionally biased region" description="Basic and acidic residues" evidence="1">
    <location>
        <begin position="98"/>
        <end position="112"/>
    </location>
</feature>
<organism evidence="2">
    <name type="scientific">Arundo donax</name>
    <name type="common">Giant reed</name>
    <name type="synonym">Donax arundinaceus</name>
    <dbReference type="NCBI Taxonomy" id="35708"/>
    <lineage>
        <taxon>Eukaryota</taxon>
        <taxon>Viridiplantae</taxon>
        <taxon>Streptophyta</taxon>
        <taxon>Embryophyta</taxon>
        <taxon>Tracheophyta</taxon>
        <taxon>Spermatophyta</taxon>
        <taxon>Magnoliopsida</taxon>
        <taxon>Liliopsida</taxon>
        <taxon>Poales</taxon>
        <taxon>Poaceae</taxon>
        <taxon>PACMAD clade</taxon>
        <taxon>Arundinoideae</taxon>
        <taxon>Arundineae</taxon>
        <taxon>Arundo</taxon>
    </lineage>
</organism>
<evidence type="ECO:0000313" key="2">
    <source>
        <dbReference type="EMBL" id="JAE39213.1"/>
    </source>
</evidence>
<feature type="region of interest" description="Disordered" evidence="1">
    <location>
        <begin position="41"/>
        <end position="112"/>
    </location>
</feature>
<dbReference type="EMBL" id="GBRH01158683">
    <property type="protein sequence ID" value="JAE39213.1"/>
    <property type="molecule type" value="Transcribed_RNA"/>
</dbReference>